<gene>
    <name evidence="1" type="ORF">TNCT_80001</name>
</gene>
<dbReference type="EMBL" id="BMAO01025021">
    <property type="protein sequence ID" value="GFQ99560.1"/>
    <property type="molecule type" value="Genomic_DNA"/>
</dbReference>
<name>A0A8X6L6I8_TRICU</name>
<dbReference type="OrthoDB" id="10282726at2759"/>
<sequence length="209" mass="24197">MSDSLVNQQHNKKEIHTQFIISHCITNTSDNHSFKCYFRNGRAPTELRNDACLYRLLGKPPNSLLRINECGFVANFRLNPQIYERVVGFDSSSGTLFSVTRCVETPMKHSPPFSVLLRIHRLPIKYYLTAHLKSIEARRLVENLFPWQHFLIDAFVSVRGTTYSVVCSDGGRMYKHRELKQLYKDEGTLQKDSAHFRKALWSSSSMSCY</sequence>
<evidence type="ECO:0000313" key="1">
    <source>
        <dbReference type="EMBL" id="GFQ99560.1"/>
    </source>
</evidence>
<organism evidence="1 2">
    <name type="scientific">Trichonephila clavata</name>
    <name type="common">Joro spider</name>
    <name type="synonym">Nephila clavata</name>
    <dbReference type="NCBI Taxonomy" id="2740835"/>
    <lineage>
        <taxon>Eukaryota</taxon>
        <taxon>Metazoa</taxon>
        <taxon>Ecdysozoa</taxon>
        <taxon>Arthropoda</taxon>
        <taxon>Chelicerata</taxon>
        <taxon>Arachnida</taxon>
        <taxon>Araneae</taxon>
        <taxon>Araneomorphae</taxon>
        <taxon>Entelegynae</taxon>
        <taxon>Araneoidea</taxon>
        <taxon>Nephilidae</taxon>
        <taxon>Trichonephila</taxon>
    </lineage>
</organism>
<protein>
    <submittedName>
        <fullName evidence="1">Uncharacterized protein</fullName>
    </submittedName>
</protein>
<accession>A0A8X6L6I8</accession>
<keyword evidence="2" id="KW-1185">Reference proteome</keyword>
<evidence type="ECO:0000313" key="2">
    <source>
        <dbReference type="Proteomes" id="UP000887116"/>
    </source>
</evidence>
<dbReference type="Proteomes" id="UP000887116">
    <property type="component" value="Unassembled WGS sequence"/>
</dbReference>
<dbReference type="AlphaFoldDB" id="A0A8X6L6I8"/>
<proteinExistence type="predicted"/>
<comment type="caution">
    <text evidence="1">The sequence shown here is derived from an EMBL/GenBank/DDBJ whole genome shotgun (WGS) entry which is preliminary data.</text>
</comment>
<reference evidence="1" key="1">
    <citation type="submission" date="2020-07" db="EMBL/GenBank/DDBJ databases">
        <title>Multicomponent nature underlies the extraordinary mechanical properties of spider dragline silk.</title>
        <authorList>
            <person name="Kono N."/>
            <person name="Nakamura H."/>
            <person name="Mori M."/>
            <person name="Yoshida Y."/>
            <person name="Ohtoshi R."/>
            <person name="Malay A.D."/>
            <person name="Moran D.A.P."/>
            <person name="Tomita M."/>
            <person name="Numata K."/>
            <person name="Arakawa K."/>
        </authorList>
    </citation>
    <scope>NUCLEOTIDE SEQUENCE</scope>
</reference>